<dbReference type="AlphaFoldDB" id="A0A183Q104"/>
<dbReference type="EMBL" id="UZAL01044054">
    <property type="protein sequence ID" value="VDP82053.1"/>
    <property type="molecule type" value="Genomic_DNA"/>
</dbReference>
<proteinExistence type="predicted"/>
<sequence length="113" mass="13142">MRRRNMKQLYDTMKELSGKYNKTVRPVKDKENKPITEIQEQMNRWVKQFEEPNKTVLLNPPNIETTHEDLPVDVTPPTIEEIRIVIRQTKSVEAAGSDNMLAEALKSYVEVTS</sequence>
<feature type="non-terminal residue" evidence="1">
    <location>
        <position position="113"/>
    </location>
</feature>
<name>A0A183Q104_9TREM</name>
<dbReference type="Proteomes" id="UP000269396">
    <property type="component" value="Unassembled WGS sequence"/>
</dbReference>
<evidence type="ECO:0000313" key="1">
    <source>
        <dbReference type="EMBL" id="VDP82053.1"/>
    </source>
</evidence>
<organism evidence="1 2">
    <name type="scientific">Schistosoma mattheei</name>
    <dbReference type="NCBI Taxonomy" id="31246"/>
    <lineage>
        <taxon>Eukaryota</taxon>
        <taxon>Metazoa</taxon>
        <taxon>Spiralia</taxon>
        <taxon>Lophotrochozoa</taxon>
        <taxon>Platyhelminthes</taxon>
        <taxon>Trematoda</taxon>
        <taxon>Digenea</taxon>
        <taxon>Strigeidida</taxon>
        <taxon>Schistosomatoidea</taxon>
        <taxon>Schistosomatidae</taxon>
        <taxon>Schistosoma</taxon>
    </lineage>
</organism>
<accession>A0A183Q104</accession>
<protein>
    <submittedName>
        <fullName evidence="1">Uncharacterized protein</fullName>
    </submittedName>
</protein>
<evidence type="ECO:0000313" key="2">
    <source>
        <dbReference type="Proteomes" id="UP000269396"/>
    </source>
</evidence>
<keyword evidence="2" id="KW-1185">Reference proteome</keyword>
<gene>
    <name evidence="1" type="ORF">SMTD_LOCUS20290</name>
</gene>
<reference evidence="1 2" key="1">
    <citation type="submission" date="2018-11" db="EMBL/GenBank/DDBJ databases">
        <authorList>
            <consortium name="Pathogen Informatics"/>
        </authorList>
    </citation>
    <scope>NUCLEOTIDE SEQUENCE [LARGE SCALE GENOMIC DNA]</scope>
    <source>
        <strain>Denwood</strain>
        <strain evidence="2">Zambia</strain>
    </source>
</reference>